<sequence length="178" mass="20701">MKNLIKLLFLAFFITGCNTTEDTNSPIILELPIFKEGKAYFSTGSDSIIKEIKGEIIPEKGNSFSFTQERRITSGGTDCLFPLYLNDEYKCFGADCKTRENFLDEEIFTLKINYLQQEIFNKKIKLKYRKTNSFDVFDSASFFDKEDNVWKPYKPEKISLLNEKGEPTNYEIEVKFVP</sequence>
<dbReference type="RefSeq" id="WP_128502100.1">
    <property type="nucleotide sequence ID" value="NZ_CP035107.1"/>
</dbReference>
<reference evidence="1 2" key="1">
    <citation type="submission" date="2019-01" db="EMBL/GenBank/DDBJ databases">
        <title>Whole Genome of Ornithobacterium rhinotracheale FARPER-174b.</title>
        <authorList>
            <person name="Tataje-Lavanda L.A."/>
            <person name="Montalvan A."/>
            <person name="Montesinos R."/>
            <person name="Zimic M."/>
            <person name="Fernandez-Sanchez M."/>
            <person name="Fernandez-Diaz M."/>
        </authorList>
    </citation>
    <scope>NUCLEOTIDE SEQUENCE [LARGE SCALE GENOMIC DNA]</scope>
    <source>
        <strain evidence="1 2">FARPER-174b</strain>
    </source>
</reference>
<dbReference type="AlphaFoldDB" id="A0A410JTY5"/>
<evidence type="ECO:0008006" key="3">
    <source>
        <dbReference type="Google" id="ProtNLM"/>
    </source>
</evidence>
<evidence type="ECO:0000313" key="1">
    <source>
        <dbReference type="EMBL" id="QAR31662.1"/>
    </source>
</evidence>
<evidence type="ECO:0000313" key="2">
    <source>
        <dbReference type="Proteomes" id="UP000287701"/>
    </source>
</evidence>
<dbReference type="Proteomes" id="UP000287701">
    <property type="component" value="Chromosome"/>
</dbReference>
<dbReference type="OrthoDB" id="1452209at2"/>
<protein>
    <recommendedName>
        <fullName evidence="3">Lipoprotein</fullName>
    </recommendedName>
</protein>
<dbReference type="PROSITE" id="PS51257">
    <property type="entry name" value="PROKAR_LIPOPROTEIN"/>
    <property type="match status" value="1"/>
</dbReference>
<name>A0A410JTY5_ORNRH</name>
<proteinExistence type="predicted"/>
<organism evidence="1 2">
    <name type="scientific">Ornithobacterium rhinotracheale</name>
    <dbReference type="NCBI Taxonomy" id="28251"/>
    <lineage>
        <taxon>Bacteria</taxon>
        <taxon>Pseudomonadati</taxon>
        <taxon>Bacteroidota</taxon>
        <taxon>Flavobacteriia</taxon>
        <taxon>Flavobacteriales</taxon>
        <taxon>Weeksellaceae</taxon>
        <taxon>Ornithobacterium</taxon>
    </lineage>
</organism>
<gene>
    <name evidence="1" type="ORF">EQP59_10075</name>
</gene>
<accession>A0A410JTY5</accession>
<dbReference type="EMBL" id="CP035107">
    <property type="protein sequence ID" value="QAR31662.1"/>
    <property type="molecule type" value="Genomic_DNA"/>
</dbReference>